<sequence length="133" mass="15539">VASVGNIARGQIHLCDDSFECSDSRVSPRMRPSTVIARCHLRRADEHRRGKRRHEVSDLRKYLAGPDGCEKRPSTCATTSLFANTATRSHIPFRLHVLVEPRDSVYYYYYHRRRRLSFSLFLSHHRFSPLVRL</sequence>
<keyword evidence="2" id="KW-1185">Reference proteome</keyword>
<reference evidence="1 2" key="1">
    <citation type="submission" date="2015-09" db="EMBL/GenBank/DDBJ databases">
        <title>Trachymyrmex zeteki WGS genome.</title>
        <authorList>
            <person name="Nygaard S."/>
            <person name="Hu H."/>
            <person name="Boomsma J."/>
            <person name="Zhang G."/>
        </authorList>
    </citation>
    <scope>NUCLEOTIDE SEQUENCE [LARGE SCALE GENOMIC DNA]</scope>
    <source>
        <strain evidence="1">Tzet28-1</strain>
        <tissue evidence="1">Whole body</tissue>
    </source>
</reference>
<accession>A0A151X5Y9</accession>
<evidence type="ECO:0000313" key="2">
    <source>
        <dbReference type="Proteomes" id="UP000075809"/>
    </source>
</evidence>
<dbReference type="Proteomes" id="UP000075809">
    <property type="component" value="Unassembled WGS sequence"/>
</dbReference>
<proteinExistence type="predicted"/>
<protein>
    <submittedName>
        <fullName evidence="1">Uncharacterized protein</fullName>
    </submittedName>
</protein>
<name>A0A151X5Y9_9HYME</name>
<dbReference type="EMBL" id="KQ982490">
    <property type="protein sequence ID" value="KYQ55787.1"/>
    <property type="molecule type" value="Genomic_DNA"/>
</dbReference>
<evidence type="ECO:0000313" key="1">
    <source>
        <dbReference type="EMBL" id="KYQ55787.1"/>
    </source>
</evidence>
<feature type="non-terminal residue" evidence="1">
    <location>
        <position position="1"/>
    </location>
</feature>
<gene>
    <name evidence="1" type="ORF">ALC60_05286</name>
</gene>
<dbReference type="AlphaFoldDB" id="A0A151X5Y9"/>
<organism evidence="1 2">
    <name type="scientific">Mycetomoellerius zeteki</name>
    <dbReference type="NCBI Taxonomy" id="64791"/>
    <lineage>
        <taxon>Eukaryota</taxon>
        <taxon>Metazoa</taxon>
        <taxon>Ecdysozoa</taxon>
        <taxon>Arthropoda</taxon>
        <taxon>Hexapoda</taxon>
        <taxon>Insecta</taxon>
        <taxon>Pterygota</taxon>
        <taxon>Neoptera</taxon>
        <taxon>Endopterygota</taxon>
        <taxon>Hymenoptera</taxon>
        <taxon>Apocrita</taxon>
        <taxon>Aculeata</taxon>
        <taxon>Formicoidea</taxon>
        <taxon>Formicidae</taxon>
        <taxon>Myrmicinae</taxon>
        <taxon>Mycetomoellerius</taxon>
    </lineage>
</organism>